<accession>A0AA95SQZ2</accession>
<evidence type="ECO:0000256" key="2">
    <source>
        <dbReference type="ARBA" id="ARBA00023002"/>
    </source>
</evidence>
<dbReference type="SUPFAM" id="SSF51735">
    <property type="entry name" value="NAD(P)-binding Rossmann-fold domains"/>
    <property type="match status" value="1"/>
</dbReference>
<dbReference type="PANTHER" id="PTHR22604">
    <property type="entry name" value="OXIDOREDUCTASES"/>
    <property type="match status" value="1"/>
</dbReference>
<dbReference type="Pfam" id="PF22725">
    <property type="entry name" value="GFO_IDH_MocA_C3"/>
    <property type="match status" value="1"/>
</dbReference>
<dbReference type="PANTHER" id="PTHR22604:SF105">
    <property type="entry name" value="TRANS-1,2-DIHYDROBENZENE-1,2-DIOL DEHYDROGENASE"/>
    <property type="match status" value="1"/>
</dbReference>
<evidence type="ECO:0000259" key="3">
    <source>
        <dbReference type="Pfam" id="PF00248"/>
    </source>
</evidence>
<protein>
    <submittedName>
        <fullName evidence="6">Aldo/keto reductase</fullName>
    </submittedName>
</protein>
<dbReference type="GO" id="GO:0016491">
    <property type="term" value="F:oxidoreductase activity"/>
    <property type="evidence" value="ECO:0007669"/>
    <property type="project" value="UniProtKB-KW"/>
</dbReference>
<gene>
    <name evidence="6" type="ORF">PFX98_02920</name>
</gene>
<dbReference type="GO" id="GO:0000166">
    <property type="term" value="F:nucleotide binding"/>
    <property type="evidence" value="ECO:0007669"/>
    <property type="project" value="InterPro"/>
</dbReference>
<evidence type="ECO:0000256" key="1">
    <source>
        <dbReference type="ARBA" id="ARBA00010928"/>
    </source>
</evidence>
<dbReference type="InterPro" id="IPR023210">
    <property type="entry name" value="NADP_OxRdtase_dom"/>
</dbReference>
<dbReference type="Proteomes" id="UP001177769">
    <property type="component" value="Chromosome"/>
</dbReference>
<organism evidence="6 7">
    <name type="scientific">Paucibacter sediminis</name>
    <dbReference type="NCBI Taxonomy" id="3019553"/>
    <lineage>
        <taxon>Bacteria</taxon>
        <taxon>Pseudomonadati</taxon>
        <taxon>Pseudomonadota</taxon>
        <taxon>Betaproteobacteria</taxon>
        <taxon>Burkholderiales</taxon>
        <taxon>Sphaerotilaceae</taxon>
        <taxon>Roseateles</taxon>
    </lineage>
</organism>
<feature type="domain" description="Gfo/Idh/MocA-like oxidoreductase N-terminal" evidence="4">
    <location>
        <begin position="2"/>
        <end position="124"/>
    </location>
</feature>
<reference evidence="6" key="1">
    <citation type="submission" date="2023-01" db="EMBL/GenBank/DDBJ databases">
        <title>Whole genome sequence of Paucibacter sp. S2-9 isolated from pond sediment.</title>
        <authorList>
            <person name="Jung J.Y."/>
        </authorList>
    </citation>
    <scope>NUCLEOTIDE SEQUENCE</scope>
    <source>
        <strain evidence="6">S2-9</strain>
    </source>
</reference>
<dbReference type="Pfam" id="PF00248">
    <property type="entry name" value="Aldo_ket_red"/>
    <property type="match status" value="1"/>
</dbReference>
<evidence type="ECO:0000259" key="4">
    <source>
        <dbReference type="Pfam" id="PF01408"/>
    </source>
</evidence>
<evidence type="ECO:0000259" key="5">
    <source>
        <dbReference type="Pfam" id="PF22725"/>
    </source>
</evidence>
<dbReference type="Pfam" id="PF01408">
    <property type="entry name" value="GFO_IDH_MocA"/>
    <property type="match status" value="1"/>
</dbReference>
<dbReference type="EMBL" id="CP116346">
    <property type="protein sequence ID" value="WIT12576.1"/>
    <property type="molecule type" value="Genomic_DNA"/>
</dbReference>
<keyword evidence="7" id="KW-1185">Reference proteome</keyword>
<keyword evidence="2" id="KW-0560">Oxidoreductase</keyword>
<sequence>MLNWGIIGAGNISGAFAKGLAQTDSGGLVAVASRDEAKARAFADAHAAPGTAVIAHAGYEALLANPTVDAVYIGLPHTEHLHWTVRALRAGKHVLCEKPLGINHAEAMIAYEEAAAAGRVLMEAFMYRCLPQTAQLLALLKSGVIGELRHIQASFCYASTPRAGSRTWEPALAGGGILDVGCYPMSMARLLAGAARGEAFAEPLELQAMGRLHETFGVDAWALATLRFPGDITAQLSTAVSFEQEESLRLGGSKGALVLPNPWYGAGAQAGESRIELWVDEALAQTWTISTDRGLYAYEADTFAQAVKSGCVPHPAMSPADSLGNLAALDRWRQAIGLRYPREQAPALAGRKTLAGLPIARRPGANMRYGQVPGLGKPVSRLIMGVDHQESLPYAAALFDDYLERGGNAFDTAWVYDFEGGHCESIFGDWLKARKGVREDIVLIAKGAHTPNCTPEGMRRELAESLERLQTDRADLYILHRDNPEVPVGEFIDALNEQRSKGRFQAFGGSNWSLARVAEANAYAAKTGQQGFSLVNNQLSLARMQAPIWRGCVSAGDPDSRRWLAEQGLALFAWSSQARGFFVDGRAAPGKKDDEELVRCWYSEANFLRLARARELAAKKGCLAINIALAWVLAQGFSTFSLIGPRSIAETASSMRGLDITLSAEELAWLDLADLGAPL</sequence>
<feature type="domain" description="NADP-dependent oxidoreductase" evidence="3">
    <location>
        <begin position="392"/>
        <end position="671"/>
    </location>
</feature>
<dbReference type="InterPro" id="IPR036291">
    <property type="entry name" value="NAD(P)-bd_dom_sf"/>
</dbReference>
<dbReference type="AlphaFoldDB" id="A0AA95SQZ2"/>
<dbReference type="Gene3D" id="3.40.50.720">
    <property type="entry name" value="NAD(P)-binding Rossmann-like Domain"/>
    <property type="match status" value="1"/>
</dbReference>
<name>A0AA95SQZ2_9BURK</name>
<dbReference type="InterPro" id="IPR000683">
    <property type="entry name" value="Gfo/Idh/MocA-like_OxRdtase_N"/>
</dbReference>
<dbReference type="SUPFAM" id="SSF55347">
    <property type="entry name" value="Glyceraldehyde-3-phosphate dehydrogenase-like, C-terminal domain"/>
    <property type="match status" value="1"/>
</dbReference>
<dbReference type="SUPFAM" id="SSF51430">
    <property type="entry name" value="NAD(P)-linked oxidoreductase"/>
    <property type="match status" value="1"/>
</dbReference>
<dbReference type="KEGG" id="pais:PFX98_02920"/>
<feature type="domain" description="GFO/IDH/MocA-like oxidoreductase" evidence="5">
    <location>
        <begin position="135"/>
        <end position="257"/>
    </location>
</feature>
<dbReference type="InterPro" id="IPR050984">
    <property type="entry name" value="Gfo/Idh/MocA_domain"/>
</dbReference>
<dbReference type="Gene3D" id="3.30.360.10">
    <property type="entry name" value="Dihydrodipicolinate Reductase, domain 2"/>
    <property type="match status" value="1"/>
</dbReference>
<comment type="similarity">
    <text evidence="1">Belongs to the Gfo/Idh/MocA family.</text>
</comment>
<evidence type="ECO:0000313" key="6">
    <source>
        <dbReference type="EMBL" id="WIT12576.1"/>
    </source>
</evidence>
<dbReference type="Gene3D" id="3.20.20.100">
    <property type="entry name" value="NADP-dependent oxidoreductase domain"/>
    <property type="match status" value="1"/>
</dbReference>
<proteinExistence type="inferred from homology"/>
<dbReference type="InterPro" id="IPR055170">
    <property type="entry name" value="GFO_IDH_MocA-like_dom"/>
</dbReference>
<dbReference type="CDD" id="cd19082">
    <property type="entry name" value="AKR_AKR10A1_2"/>
    <property type="match status" value="1"/>
</dbReference>
<dbReference type="InterPro" id="IPR036812">
    <property type="entry name" value="NAD(P)_OxRdtase_dom_sf"/>
</dbReference>
<dbReference type="RefSeq" id="WP_285233674.1">
    <property type="nucleotide sequence ID" value="NZ_CP116346.1"/>
</dbReference>
<evidence type="ECO:0000313" key="7">
    <source>
        <dbReference type="Proteomes" id="UP001177769"/>
    </source>
</evidence>